<dbReference type="InterPro" id="IPR000638">
    <property type="entry name" value="Gas-vesicle_GvpA-like"/>
</dbReference>
<dbReference type="Pfam" id="PF00741">
    <property type="entry name" value="Gas_vesicle"/>
    <property type="match status" value="1"/>
</dbReference>
<keyword evidence="1" id="KW-0304">Gas vesicle</keyword>
<dbReference type="InterPro" id="IPR018493">
    <property type="entry name" value="GvpA-like_CS"/>
</dbReference>
<feature type="region of interest" description="Disordered" evidence="4">
    <location>
        <begin position="69"/>
        <end position="94"/>
    </location>
</feature>
<gene>
    <name evidence="5" type="ORF">KTS37_09055</name>
</gene>
<dbReference type="PROSITE" id="PS00669">
    <property type="entry name" value="GAS_VESICLE_A_2"/>
    <property type="match status" value="1"/>
</dbReference>
<evidence type="ECO:0000313" key="5">
    <source>
        <dbReference type="EMBL" id="MBV0901935.1"/>
    </source>
</evidence>
<feature type="compositionally biased region" description="Gly residues" evidence="4">
    <location>
        <begin position="85"/>
        <end position="94"/>
    </location>
</feature>
<evidence type="ECO:0000256" key="1">
    <source>
        <dbReference type="ARBA" id="ARBA00022987"/>
    </source>
</evidence>
<comment type="similarity">
    <text evidence="3">Belongs to the gas vesicle GvpA family.</text>
</comment>
<organism evidence="5 6">
    <name type="scientific">Haloarcula salina</name>
    <dbReference type="NCBI Taxonomy" id="1429914"/>
    <lineage>
        <taxon>Archaea</taxon>
        <taxon>Methanobacteriati</taxon>
        <taxon>Methanobacteriota</taxon>
        <taxon>Stenosarchaea group</taxon>
        <taxon>Halobacteria</taxon>
        <taxon>Halobacteriales</taxon>
        <taxon>Haloarculaceae</taxon>
        <taxon>Haloarcula</taxon>
    </lineage>
</organism>
<dbReference type="PROSITE" id="PS00234">
    <property type="entry name" value="GAS_VESICLE_A_1"/>
    <property type="match status" value="1"/>
</dbReference>
<dbReference type="EMBL" id="JAHQXE010000002">
    <property type="protein sequence ID" value="MBV0901935.1"/>
    <property type="molecule type" value="Genomic_DNA"/>
</dbReference>
<dbReference type="AlphaFoldDB" id="A0AA41G0F9"/>
<dbReference type="GO" id="GO:0031411">
    <property type="term" value="C:gas vesicle"/>
    <property type="evidence" value="ECO:0007669"/>
    <property type="project" value="UniProtKB-SubCell"/>
</dbReference>
<reference evidence="5" key="1">
    <citation type="submission" date="2021-06" db="EMBL/GenBank/DDBJ databases">
        <title>New haloarchaea isolates fom saline soil.</title>
        <authorList>
            <person name="Duran-Viseras A."/>
            <person name="Sanchez-Porro C.S."/>
            <person name="Ventosa A."/>
        </authorList>
    </citation>
    <scope>NUCLEOTIDE SEQUENCE</scope>
    <source>
        <strain evidence="5">JCM 18369</strain>
    </source>
</reference>
<name>A0AA41G0F9_9EURY</name>
<comment type="subcellular location">
    <subcellularLocation>
        <location evidence="2">Gas vesicle</location>
    </subcellularLocation>
</comment>
<dbReference type="InterPro" id="IPR050530">
    <property type="entry name" value="GvpA"/>
</dbReference>
<dbReference type="GO" id="GO:0012506">
    <property type="term" value="C:vesicle membrane"/>
    <property type="evidence" value="ECO:0007669"/>
    <property type="project" value="InterPro"/>
</dbReference>
<comment type="caution">
    <text evidence="5">The sequence shown here is derived from an EMBL/GenBank/DDBJ whole genome shotgun (WGS) entry which is preliminary data.</text>
</comment>
<dbReference type="PANTHER" id="PTHR35344">
    <property type="entry name" value="GAS VESICLE STRUCTURAL PROTEIN 2-RELATED"/>
    <property type="match status" value="1"/>
</dbReference>
<dbReference type="GO" id="GO:0005198">
    <property type="term" value="F:structural molecule activity"/>
    <property type="evidence" value="ECO:0007669"/>
    <property type="project" value="InterPro"/>
</dbReference>
<dbReference type="Proteomes" id="UP001166304">
    <property type="component" value="Unassembled WGS sequence"/>
</dbReference>
<dbReference type="PANTHER" id="PTHR35344:SF4">
    <property type="entry name" value="GAS VESICLE PROTEIN A1"/>
    <property type="match status" value="1"/>
</dbReference>
<protein>
    <submittedName>
        <fullName evidence="5">Gas vesicle protein</fullName>
    </submittedName>
</protein>
<sequence>MEPTREGDAVVDLLDVLLRDGVVLQADVVVTVADVPLIGISLRAAIAGMATMRDYGYFEDWDDDARAAIDGSEAADGRRDRTGSGRPGDGESGL</sequence>
<evidence type="ECO:0000256" key="4">
    <source>
        <dbReference type="SAM" id="MobiDB-lite"/>
    </source>
</evidence>
<accession>A0AA41G0F9</accession>
<evidence type="ECO:0000313" key="6">
    <source>
        <dbReference type="Proteomes" id="UP001166304"/>
    </source>
</evidence>
<evidence type="ECO:0000256" key="2">
    <source>
        <dbReference type="ARBA" id="ARBA00035108"/>
    </source>
</evidence>
<proteinExistence type="inferred from homology"/>
<evidence type="ECO:0000256" key="3">
    <source>
        <dbReference type="ARBA" id="ARBA00035646"/>
    </source>
</evidence>
<dbReference type="NCBIfam" id="NF046091">
    <property type="entry name" value="halo_gas_GvpM"/>
    <property type="match status" value="1"/>
</dbReference>
<keyword evidence="6" id="KW-1185">Reference proteome</keyword>
<dbReference type="RefSeq" id="WP_162413120.1">
    <property type="nucleotide sequence ID" value="NZ_JAHQXE010000002.1"/>
</dbReference>